<comment type="subcellular location">
    <subcellularLocation>
        <location evidence="2">Cytoplasm</location>
        <location evidence="2">Cell cortex</location>
    </subcellularLocation>
    <subcellularLocation>
        <location evidence="1">Cytoplasm</location>
        <location evidence="1">Cytoskeleton</location>
    </subcellularLocation>
</comment>
<dbReference type="SUPFAM" id="SSF46966">
    <property type="entry name" value="Spectrin repeat"/>
    <property type="match status" value="14"/>
</dbReference>
<evidence type="ECO:0000256" key="10">
    <source>
        <dbReference type="SAM" id="Coils"/>
    </source>
</evidence>
<dbReference type="FunFam" id="1.20.58.60:FF:000019">
    <property type="entry name" value="Spectrin beta chain"/>
    <property type="match status" value="1"/>
</dbReference>
<dbReference type="Bgee" id="ENSNBRG00000010186">
    <property type="expression patterns" value="Expressed in blood and 6 other cell types or tissues"/>
</dbReference>
<dbReference type="GeneTree" id="ENSGT00940000158908"/>
<evidence type="ECO:0000256" key="4">
    <source>
        <dbReference type="ARBA" id="ARBA00022467"/>
    </source>
</evidence>
<dbReference type="FunFam" id="1.20.58.60:FF:000338">
    <property type="entry name" value="Spectrin beta chain"/>
    <property type="match status" value="1"/>
</dbReference>
<dbReference type="FunFam" id="1.10.418.10:FF:000003">
    <property type="entry name" value="Spectrin beta chain"/>
    <property type="match status" value="1"/>
</dbReference>
<dbReference type="GO" id="GO:0008091">
    <property type="term" value="C:spectrin"/>
    <property type="evidence" value="ECO:0007669"/>
    <property type="project" value="InterPro"/>
</dbReference>
<dbReference type="InterPro" id="IPR001715">
    <property type="entry name" value="CH_dom"/>
</dbReference>
<feature type="domain" description="Calponin-homology (CH)" evidence="11">
    <location>
        <begin position="54"/>
        <end position="158"/>
    </location>
</feature>
<dbReference type="FunFam" id="1.20.58.60:FF:000033">
    <property type="entry name" value="Spectrin beta chain"/>
    <property type="match status" value="1"/>
</dbReference>
<dbReference type="Proteomes" id="UP000261580">
    <property type="component" value="Unassembled WGS sequence"/>
</dbReference>
<dbReference type="InterPro" id="IPR016343">
    <property type="entry name" value="Spectrin_bsu"/>
</dbReference>
<feature type="coiled-coil region" evidence="10">
    <location>
        <begin position="1517"/>
        <end position="1544"/>
    </location>
</feature>
<dbReference type="Pfam" id="PF00435">
    <property type="entry name" value="Spectrin"/>
    <property type="match status" value="16"/>
</dbReference>
<dbReference type="Ensembl" id="ENSNBRT00000013568.1">
    <property type="protein sequence ID" value="ENSNBRP00000013196.1"/>
    <property type="gene ID" value="ENSNBRG00000010186.1"/>
</dbReference>
<comment type="similarity">
    <text evidence="3 9">Belongs to the spectrin family.</text>
</comment>
<dbReference type="InterPro" id="IPR002017">
    <property type="entry name" value="Spectrin_repeat"/>
</dbReference>
<dbReference type="Gene3D" id="1.10.418.10">
    <property type="entry name" value="Calponin-like domain"/>
    <property type="match status" value="2"/>
</dbReference>
<evidence type="ECO:0000256" key="6">
    <source>
        <dbReference type="ARBA" id="ARBA00022737"/>
    </source>
</evidence>
<evidence type="ECO:0000259" key="11">
    <source>
        <dbReference type="PROSITE" id="PS50021"/>
    </source>
</evidence>
<reference evidence="12" key="2">
    <citation type="submission" date="2025-09" db="UniProtKB">
        <authorList>
            <consortium name="Ensembl"/>
        </authorList>
    </citation>
    <scope>IDENTIFICATION</scope>
</reference>
<keyword evidence="10" id="KW-0175">Coiled coil</keyword>
<dbReference type="Gene3D" id="1.20.58.60">
    <property type="match status" value="12"/>
</dbReference>
<dbReference type="Pfam" id="PF00307">
    <property type="entry name" value="CH"/>
    <property type="match status" value="2"/>
</dbReference>
<dbReference type="SMART" id="SM00033">
    <property type="entry name" value="CH"/>
    <property type="match status" value="2"/>
</dbReference>
<keyword evidence="5 9" id="KW-0963">Cytoplasm</keyword>
<keyword evidence="8 9" id="KW-0206">Cytoskeleton</keyword>
<dbReference type="SUPFAM" id="SSF47576">
    <property type="entry name" value="Calponin-homology domain, CH-domain"/>
    <property type="match status" value="1"/>
</dbReference>
<dbReference type="FunFam" id="1.20.58.60:FF:000059">
    <property type="entry name" value="Spectrin beta chain"/>
    <property type="match status" value="1"/>
</dbReference>
<dbReference type="GO" id="GO:0016020">
    <property type="term" value="C:membrane"/>
    <property type="evidence" value="ECO:0007669"/>
    <property type="project" value="UniProtKB-ARBA"/>
</dbReference>
<evidence type="ECO:0000256" key="2">
    <source>
        <dbReference type="ARBA" id="ARBA00004544"/>
    </source>
</evidence>
<protein>
    <recommendedName>
        <fullName evidence="9">Spectrin beta chain</fullName>
    </recommendedName>
</protein>
<dbReference type="CDD" id="cd21246">
    <property type="entry name" value="CH_SPTB-like_rpt1"/>
    <property type="match status" value="1"/>
</dbReference>
<dbReference type="PIRSF" id="PIRSF002297">
    <property type="entry name" value="Spectrin_beta_subunit"/>
    <property type="match status" value="1"/>
</dbReference>
<dbReference type="GO" id="GO:0005829">
    <property type="term" value="C:cytosol"/>
    <property type="evidence" value="ECO:0007669"/>
    <property type="project" value="UniProtKB-ARBA"/>
</dbReference>
<keyword evidence="6" id="KW-0677">Repeat</keyword>
<dbReference type="SMART" id="SM00150">
    <property type="entry name" value="SPEC"/>
    <property type="match status" value="16"/>
</dbReference>
<dbReference type="PROSITE" id="PS00020">
    <property type="entry name" value="ACTININ_2"/>
    <property type="match status" value="1"/>
</dbReference>
<organism evidence="12 13">
    <name type="scientific">Neolamprologus brichardi</name>
    <name type="common">Fairy cichlid</name>
    <name type="synonym">Lamprologus brichardi</name>
    <dbReference type="NCBI Taxonomy" id="32507"/>
    <lineage>
        <taxon>Eukaryota</taxon>
        <taxon>Metazoa</taxon>
        <taxon>Chordata</taxon>
        <taxon>Craniata</taxon>
        <taxon>Vertebrata</taxon>
        <taxon>Euteleostomi</taxon>
        <taxon>Actinopterygii</taxon>
        <taxon>Neopterygii</taxon>
        <taxon>Teleostei</taxon>
        <taxon>Neoteleostei</taxon>
        <taxon>Acanthomorphata</taxon>
        <taxon>Ovalentaria</taxon>
        <taxon>Cichlomorphae</taxon>
        <taxon>Cichliformes</taxon>
        <taxon>Cichlidae</taxon>
        <taxon>African cichlids</taxon>
        <taxon>Pseudocrenilabrinae</taxon>
        <taxon>Lamprologini</taxon>
        <taxon>Neolamprologus</taxon>
    </lineage>
</organism>
<keyword evidence="4 9" id="KW-0117">Actin capping</keyword>
<dbReference type="PANTHER" id="PTHR11915">
    <property type="entry name" value="SPECTRIN/FILAMIN RELATED CYTOSKELETAL PROTEIN"/>
    <property type="match status" value="1"/>
</dbReference>
<dbReference type="InterPro" id="IPR001589">
    <property type="entry name" value="Actinin_actin-bd_CS"/>
</dbReference>
<dbReference type="PROSITE" id="PS50021">
    <property type="entry name" value="CH"/>
    <property type="match status" value="2"/>
</dbReference>
<sequence length="2048" mass="238410">MTSTTDFDNVEITQQYSHINTRFDLSDEELDNDNSSARLFERSRIKALADEREAVQKKTFTKWVNSILSRVGCRISDLYLDLRDGRMLIKLLEVLSGERLPKPTKGRMRIHCLENVDKALQFLKEQRVHLENMGSHDIVDGNHRLILGLIWTIILRFQIQDIIVETGQADQKETRSAKDALLLWCQMKTAGYPSINITNFTTSWKDGMAFNALIHKHRPDLVDYNSLKRSNPTHNLQNAFNVAEQKLGVTKLLDPEDVFTENPDEKSIITYVVAFYHYFSKMKQLAVEGKRIGKVLDQAIETEKMIEKYETLSSDLLMWIEQTIVVLNNRKLANSLSGVQQQLQAFNTYRTVEKPPKFQEKGNLEVLLFTIQSRMRANNQRVYTPKEGALVADINRAWERLERAEHERERVLRDELIRQEKLEQMARRFDRKAAMRETWLAENQRLVAQDNFGYDLPAVEAAKKKHDAIETDIAAYEERVQALVDISKELDSERYHDAKRIDVRKDNVLRLWDYLQDLLKARRGRLDKNLTLQRIFQEMLYIISWMDEMKDRLLSPDFGKHLLEVEDLLQKHALLENDIALQAERVENASAAALKFANGDSYKPCDPQVIRDRVQHLDLCYQELCALAAQRRARLEQSRRFWNFLWEVTELESWIREKEQIFSSLDYGKDLTSVLILQSKHSAFEDELGARRAHLEQVLAEGDKMIEAKHFGSPKIQECKDDLKQQWQQLEELAAFRKQNLQDTQTFFQFQGDADELKAWLLDAKRQMSSDDVGHDEYTTQRLLKKHGNLKNEAIKNGATIDALSKQANALPEELQNTPDIQRRLKDIKDLYMELMSLADLRQKKLDDTMALYTIFSETDACELWMGQKETWLVDLEVPEKLEDLEVVQNRLSILAQEMGNFQSRVDDVNRAAKQLEDSRHPRTKEVKECQTRLNKRWEAFKAMVEEKKKKVDSALSLHNYGLECDETEAWIRDKTRVIESTQDLGNDLAAVMTIQRKLFGIERDLAAIDDKLNFLRKEADQLAQDHPENAADILARRGKLDAAWDMLKNTLKDREDSLGEVSKLQTFLQDMDDFQSWLFKTQKAVASEEMPATLPEAEEQLSLHDAVREDINNHEEDFHRVRDTGAQVTQGQEDDPQYQQLDQRLKGMDRGWIELQKMWDSRKNFLDQALGFQQFLRDGKAVEAILNNQEYTLAHIDKPDTLAGAEKALKKHEDFVSTMEANEDKIDGALQAGQRLVDNNNLYSGKVQEKMGSIQERHDKNKRRAEEVSEKLRDNRDLQHFLQNTQDLTVWINEKMLTAQDTSYDEARNLHTKWQKHQAFMAELASNKDWLNKVDQEGQELMEFKPEFEPIVTKELAKLHELWDKLESTTQEKARLLFDANRSELFDQSLADMKKWLGELQQQLQSGEEDVKDLTKANILLKNHQVCLLMHHALHTLDLYAAFSLQFLFIRLWIEERLPLAMSQEHGHNLQTVQMLLKKNQTLQKEIEGHQPRVDEVLERGRRMAIAAGAEGKPEAERITDQLKELEEAWARLQDEMVKRRERLNGSNLAQQYYNDADEAEAWIGEQELYMIADEKAKDEQSAMLMLKRQMILKQAVDDYADSIQKLADRAQKMFGEEHPDGEEIIRRQSQVDKQYAGLKELAADRRKKLDLTFNHFLLSREVEDLEQWISERDVVASSQEMGQDLDHVTLLRDKFRDFARETGMLGQERVDMVNQTIDELIEGGHSEAATLAEWKDGINESWADLLELIDTRAQLLTASYELLKYFDDGKELVAQIHDKQKELPEDVGEDFSKAESFHRMHAAFERDITTLGKQVQQFQETASRLHAQYAGEKADDIQTTEREVVEAWKGLLDASDGRRAELVDTAEKFRFFTMVRDLMAWMESIIQQIETQEKPRDVSSVELLQKYHQGIRSEIEARGAKFTDCVDLGKALLTRKHRDSAEIKEKLVQLMEKRKEMMFKWDDRWDWLRLLLEVCQFARDASVAEAWLIAQEPYVTSKDLGQNVDEVEKLLKRHEAFEKSTATWEERFSALERLTTVCKNLTRGLQ</sequence>
<dbReference type="InterPro" id="IPR036872">
    <property type="entry name" value="CH_dom_sf"/>
</dbReference>
<reference evidence="12" key="1">
    <citation type="submission" date="2025-08" db="UniProtKB">
        <authorList>
            <consortium name="Ensembl"/>
        </authorList>
    </citation>
    <scope>IDENTIFICATION</scope>
</reference>
<dbReference type="FunFam" id="1.20.58.60:FF:000011">
    <property type="entry name" value="Spectrin beta chain"/>
    <property type="match status" value="1"/>
</dbReference>
<evidence type="ECO:0000256" key="3">
    <source>
        <dbReference type="ARBA" id="ARBA00006826"/>
    </source>
</evidence>
<dbReference type="GO" id="GO:0051693">
    <property type="term" value="P:actin filament capping"/>
    <property type="evidence" value="ECO:0007669"/>
    <property type="project" value="UniProtKB-UniRule"/>
</dbReference>
<dbReference type="GO" id="GO:0003779">
    <property type="term" value="F:actin binding"/>
    <property type="evidence" value="ECO:0007669"/>
    <property type="project" value="UniProtKB-KW"/>
</dbReference>
<keyword evidence="7 9" id="KW-0009">Actin-binding</keyword>
<feature type="coiled-coil region" evidence="10">
    <location>
        <begin position="459"/>
        <end position="493"/>
    </location>
</feature>
<evidence type="ECO:0000256" key="5">
    <source>
        <dbReference type="ARBA" id="ARBA00022490"/>
    </source>
</evidence>
<dbReference type="CDD" id="cd00176">
    <property type="entry name" value="SPEC"/>
    <property type="match status" value="8"/>
</dbReference>
<name>A0A3Q4GVM0_NEOBR</name>
<dbReference type="InterPro" id="IPR018159">
    <property type="entry name" value="Spectrin/alpha-actinin"/>
</dbReference>
<dbReference type="GO" id="GO:0005200">
    <property type="term" value="F:structural constituent of cytoskeleton"/>
    <property type="evidence" value="ECO:0007669"/>
    <property type="project" value="UniProtKB-UniRule"/>
</dbReference>
<evidence type="ECO:0000256" key="1">
    <source>
        <dbReference type="ARBA" id="ARBA00004245"/>
    </source>
</evidence>
<dbReference type="FunFam" id="1.10.418.10:FF:000004">
    <property type="entry name" value="Spectrin beta chain"/>
    <property type="match status" value="1"/>
</dbReference>
<feature type="domain" description="Calponin-homology (CH)" evidence="11">
    <location>
        <begin position="175"/>
        <end position="280"/>
    </location>
</feature>
<accession>A0A3Q4GVM0</accession>
<keyword evidence="13" id="KW-1185">Reference proteome</keyword>
<dbReference type="FunFam" id="1.20.58.60:FF:000083">
    <property type="entry name" value="Spectrin beta chain"/>
    <property type="match status" value="1"/>
</dbReference>
<evidence type="ECO:0000256" key="7">
    <source>
        <dbReference type="ARBA" id="ARBA00023203"/>
    </source>
</evidence>
<evidence type="ECO:0000256" key="8">
    <source>
        <dbReference type="ARBA" id="ARBA00023212"/>
    </source>
</evidence>
<dbReference type="FunFam" id="1.20.58.60:FF:000049">
    <property type="entry name" value="Spectrin beta chain"/>
    <property type="match status" value="1"/>
</dbReference>
<dbReference type="FunFam" id="1.20.58.60:FF:000018">
    <property type="entry name" value="Spectrin beta chain"/>
    <property type="match status" value="1"/>
</dbReference>
<dbReference type="PROSITE" id="PS00019">
    <property type="entry name" value="ACTININ_1"/>
    <property type="match status" value="1"/>
</dbReference>
<evidence type="ECO:0000256" key="9">
    <source>
        <dbReference type="PIRNR" id="PIRNR002297"/>
    </source>
</evidence>
<evidence type="ECO:0000313" key="13">
    <source>
        <dbReference type="Proteomes" id="UP000261580"/>
    </source>
</evidence>
<evidence type="ECO:0000313" key="12">
    <source>
        <dbReference type="Ensembl" id="ENSNBRP00000013196.1"/>
    </source>
</evidence>
<proteinExistence type="inferred from homology"/>